<dbReference type="OrthoDB" id="2358894at2759"/>
<dbReference type="Proteomes" id="UP000684084">
    <property type="component" value="Unassembled WGS sequence"/>
</dbReference>
<dbReference type="AlphaFoldDB" id="A0A915ZRA5"/>
<feature type="region of interest" description="Disordered" evidence="1">
    <location>
        <begin position="175"/>
        <end position="205"/>
    </location>
</feature>
<evidence type="ECO:0000313" key="3">
    <source>
        <dbReference type="Proteomes" id="UP000684084"/>
    </source>
</evidence>
<name>A0A915ZRA5_9GLOM</name>
<protein>
    <submittedName>
        <fullName evidence="2">Uncharacterized protein</fullName>
    </submittedName>
</protein>
<comment type="caution">
    <text evidence="2">The sequence shown here is derived from an EMBL/GenBank/DDBJ whole genome shotgun (WGS) entry which is preliminary data.</text>
</comment>
<proteinExistence type="predicted"/>
<evidence type="ECO:0000256" key="1">
    <source>
        <dbReference type="SAM" id="MobiDB-lite"/>
    </source>
</evidence>
<dbReference type="VEuPathDB" id="FungiDB:RhiirFUN_025246"/>
<evidence type="ECO:0000313" key="2">
    <source>
        <dbReference type="EMBL" id="CAB5384776.1"/>
    </source>
</evidence>
<accession>A0A915ZRA5</accession>
<sequence length="205" mass="23558">MKIIIWKNLQCMIGMSLLKIRRNFRSHNLSEGTKKGGSMHMSDNEKEVHVQRQTNENLQEIKNDFAKIKDMMDCMIKEQNEMRKELNMIKIHHNPNLKDRTAAPSGDVQNKKRGGLVFNSNNKRVRNDESSGSDTNAANNVYLLSNRMDKADDTMKAMMNMLQNMSSKFEKVYQNQDNNNNSNKKQKSTVIKGDNNASTSNNNNN</sequence>
<feature type="compositionally biased region" description="Low complexity" evidence="1">
    <location>
        <begin position="195"/>
        <end position="205"/>
    </location>
</feature>
<reference evidence="2" key="1">
    <citation type="submission" date="2020-05" db="EMBL/GenBank/DDBJ databases">
        <authorList>
            <person name="Rincon C."/>
            <person name="Sanders R I."/>
            <person name="Robbins C."/>
            <person name="Chaturvedi A."/>
        </authorList>
    </citation>
    <scope>NUCLEOTIDE SEQUENCE</scope>
    <source>
        <strain evidence="2">CHB12</strain>
    </source>
</reference>
<dbReference type="EMBL" id="CAGKOT010000052">
    <property type="protein sequence ID" value="CAB5384776.1"/>
    <property type="molecule type" value="Genomic_DNA"/>
</dbReference>
<organism evidence="2 3">
    <name type="scientific">Rhizophagus irregularis</name>
    <dbReference type="NCBI Taxonomy" id="588596"/>
    <lineage>
        <taxon>Eukaryota</taxon>
        <taxon>Fungi</taxon>
        <taxon>Fungi incertae sedis</taxon>
        <taxon>Mucoromycota</taxon>
        <taxon>Glomeromycotina</taxon>
        <taxon>Glomeromycetes</taxon>
        <taxon>Glomerales</taxon>
        <taxon>Glomeraceae</taxon>
        <taxon>Rhizophagus</taxon>
    </lineage>
</organism>
<gene>
    <name evidence="2" type="ORF">CHRIB12_LOCUS19007</name>
</gene>
<feature type="region of interest" description="Disordered" evidence="1">
    <location>
        <begin position="94"/>
        <end position="138"/>
    </location>
</feature>